<reference evidence="9 10" key="1">
    <citation type="journal article" date="2019" name="Mol. Biol. Evol.">
        <title>Blast fungal genomes show frequent chromosomal changes, gene gains and losses, and effector gene turnover.</title>
        <authorList>
            <person name="Gomez Luciano L.B."/>
            <person name="Jason Tsai I."/>
            <person name="Chuma I."/>
            <person name="Tosa Y."/>
            <person name="Chen Y.H."/>
            <person name="Li J.Y."/>
            <person name="Li M.Y."/>
            <person name="Jade Lu M.Y."/>
            <person name="Nakayashiki H."/>
            <person name="Li W.H."/>
        </authorList>
    </citation>
    <scope>NUCLEOTIDE SEQUENCE [LARGE SCALE GENOMIC DNA]</scope>
    <source>
        <strain evidence="9">MZ5-1-6</strain>
    </source>
</reference>
<feature type="region of interest" description="Disordered" evidence="6">
    <location>
        <begin position="346"/>
        <end position="382"/>
    </location>
</feature>
<dbReference type="AlphaFoldDB" id="A0A4P7NXY3"/>
<evidence type="ECO:0000256" key="5">
    <source>
        <dbReference type="ARBA" id="ARBA00038359"/>
    </source>
</evidence>
<evidence type="ECO:0000256" key="4">
    <source>
        <dbReference type="ARBA" id="ARBA00023136"/>
    </source>
</evidence>
<dbReference type="InterPro" id="IPR052337">
    <property type="entry name" value="SAT4-like"/>
</dbReference>
<gene>
    <name evidence="9" type="ORF">PoMZ_13670</name>
</gene>
<sequence length="382" mass="41723">MFANFSNGFPVLNGVTVFVLPPDGYATDFENPTEQSALAHFLVFGIVGFLAFIALCQRMFTKVYLVKAIHIEDWFMCIAWIFSMVMQSSQIHSIVIGGLCHHTWEMPIEVFESSMIVSYIAAPSFILCNGFTKISILLFYRKIAPTPWFHRMIWATICAVSLYTIIIASMLLFGCRPIRSFWVPELLGTGHCLDAAVLYMAIAVSNIASDCILFILPIPIISPLKMRWAQKLGALFILSIASFTVITSVIRLQLLPALLTLTDISWDAGPANPPSHTCLSNILETNLFIICGSMPTLSKFAKHFWAPFRNSSSRGPSAGDGYGGNIRLRRHSFGIGSATHELGVTKASSSMGPKNGNTGSGPSLSSLRTSGMADSSTQLTGC</sequence>
<keyword evidence="2 7" id="KW-0812">Transmembrane</keyword>
<evidence type="ECO:0000313" key="10">
    <source>
        <dbReference type="Proteomes" id="UP000294847"/>
    </source>
</evidence>
<evidence type="ECO:0000313" key="9">
    <source>
        <dbReference type="EMBL" id="QBZ66686.1"/>
    </source>
</evidence>
<feature type="transmembrane region" description="Helical" evidence="7">
    <location>
        <begin position="37"/>
        <end position="56"/>
    </location>
</feature>
<organism evidence="9 10">
    <name type="scientific">Pyricularia oryzae</name>
    <name type="common">Rice blast fungus</name>
    <name type="synonym">Magnaporthe oryzae</name>
    <dbReference type="NCBI Taxonomy" id="318829"/>
    <lineage>
        <taxon>Eukaryota</taxon>
        <taxon>Fungi</taxon>
        <taxon>Dikarya</taxon>
        <taxon>Ascomycota</taxon>
        <taxon>Pezizomycotina</taxon>
        <taxon>Sordariomycetes</taxon>
        <taxon>Sordariomycetidae</taxon>
        <taxon>Magnaporthales</taxon>
        <taxon>Pyriculariaceae</taxon>
        <taxon>Pyricularia</taxon>
    </lineage>
</organism>
<comment type="similarity">
    <text evidence="5">Belongs to the SAT4 family.</text>
</comment>
<feature type="domain" description="Rhodopsin" evidence="8">
    <location>
        <begin position="58"/>
        <end position="301"/>
    </location>
</feature>
<evidence type="ECO:0000259" key="8">
    <source>
        <dbReference type="Pfam" id="PF20684"/>
    </source>
</evidence>
<keyword evidence="3 7" id="KW-1133">Transmembrane helix</keyword>
<dbReference type="Pfam" id="PF20684">
    <property type="entry name" value="Fung_rhodopsin"/>
    <property type="match status" value="1"/>
</dbReference>
<keyword evidence="4 7" id="KW-0472">Membrane</keyword>
<feature type="transmembrane region" description="Helical" evidence="7">
    <location>
        <begin position="232"/>
        <end position="254"/>
    </location>
</feature>
<comment type="subcellular location">
    <subcellularLocation>
        <location evidence="1">Membrane</location>
        <topology evidence="1">Multi-pass membrane protein</topology>
    </subcellularLocation>
</comment>
<evidence type="ECO:0000256" key="1">
    <source>
        <dbReference type="ARBA" id="ARBA00004141"/>
    </source>
</evidence>
<proteinExistence type="inferred from homology"/>
<evidence type="ECO:0000256" key="3">
    <source>
        <dbReference type="ARBA" id="ARBA00022989"/>
    </source>
</evidence>
<dbReference type="GO" id="GO:0016020">
    <property type="term" value="C:membrane"/>
    <property type="evidence" value="ECO:0007669"/>
    <property type="project" value="UniProtKB-SubCell"/>
</dbReference>
<accession>A0A4P7NXY3</accession>
<dbReference type="EMBL" id="CP034210">
    <property type="protein sequence ID" value="QBZ66686.1"/>
    <property type="molecule type" value="Genomic_DNA"/>
</dbReference>
<name>A0A4P7NXY3_PYROR</name>
<dbReference type="InterPro" id="IPR049326">
    <property type="entry name" value="Rhodopsin_dom_fungi"/>
</dbReference>
<evidence type="ECO:0000256" key="6">
    <source>
        <dbReference type="SAM" id="MobiDB-lite"/>
    </source>
</evidence>
<feature type="transmembrane region" description="Helical" evidence="7">
    <location>
        <begin position="196"/>
        <end position="220"/>
    </location>
</feature>
<dbReference type="PANTHER" id="PTHR33048:SF124">
    <property type="entry name" value="INTEGRAL MEMBRANE PROTEIN"/>
    <property type="match status" value="1"/>
</dbReference>
<dbReference type="PANTHER" id="PTHR33048">
    <property type="entry name" value="PTH11-LIKE INTEGRAL MEMBRANE PROTEIN (AFU_ORTHOLOGUE AFUA_5G11245)"/>
    <property type="match status" value="1"/>
</dbReference>
<protein>
    <recommendedName>
        <fullName evidence="8">Rhodopsin domain-containing protein</fullName>
    </recommendedName>
</protein>
<evidence type="ECO:0000256" key="7">
    <source>
        <dbReference type="SAM" id="Phobius"/>
    </source>
</evidence>
<feature type="transmembrane region" description="Helical" evidence="7">
    <location>
        <begin position="152"/>
        <end position="173"/>
    </location>
</feature>
<feature type="transmembrane region" description="Helical" evidence="7">
    <location>
        <begin position="116"/>
        <end position="140"/>
    </location>
</feature>
<evidence type="ECO:0000256" key="2">
    <source>
        <dbReference type="ARBA" id="ARBA00022692"/>
    </source>
</evidence>
<dbReference type="Proteomes" id="UP000294847">
    <property type="component" value="Chromosome 7"/>
</dbReference>